<proteinExistence type="predicted"/>
<sequence length="75" mass="8612">MSEPRDNGCDLMNVQPPTAPKTLIISQQSRRKKISCEEEQIIIVKCKAWVNDDSFRHKGGALHSTPYVRLWMAQE</sequence>
<reference evidence="2" key="1">
    <citation type="submission" date="2022-11" db="UniProtKB">
        <authorList>
            <consortium name="WormBaseParasite"/>
        </authorList>
    </citation>
    <scope>IDENTIFICATION</scope>
</reference>
<name>A0A915I5B6_ROMCU</name>
<evidence type="ECO:0000313" key="2">
    <source>
        <dbReference type="WBParaSite" id="nRc.2.0.1.t09328-RA"/>
    </source>
</evidence>
<dbReference type="AlphaFoldDB" id="A0A915I5B6"/>
<evidence type="ECO:0000313" key="1">
    <source>
        <dbReference type="Proteomes" id="UP000887565"/>
    </source>
</evidence>
<accession>A0A915I5B6</accession>
<keyword evidence="1" id="KW-1185">Reference proteome</keyword>
<organism evidence="1 2">
    <name type="scientific">Romanomermis culicivorax</name>
    <name type="common">Nematode worm</name>
    <dbReference type="NCBI Taxonomy" id="13658"/>
    <lineage>
        <taxon>Eukaryota</taxon>
        <taxon>Metazoa</taxon>
        <taxon>Ecdysozoa</taxon>
        <taxon>Nematoda</taxon>
        <taxon>Enoplea</taxon>
        <taxon>Dorylaimia</taxon>
        <taxon>Mermithida</taxon>
        <taxon>Mermithoidea</taxon>
        <taxon>Mermithidae</taxon>
        <taxon>Romanomermis</taxon>
    </lineage>
</organism>
<dbReference type="Proteomes" id="UP000887565">
    <property type="component" value="Unplaced"/>
</dbReference>
<protein>
    <submittedName>
        <fullName evidence="2">Uncharacterized protein</fullName>
    </submittedName>
</protein>
<dbReference type="WBParaSite" id="nRc.2.0.1.t09328-RA">
    <property type="protein sequence ID" value="nRc.2.0.1.t09328-RA"/>
    <property type="gene ID" value="nRc.2.0.1.g09328"/>
</dbReference>